<accession>A0A2H1FLI0</accession>
<dbReference type="EMBL" id="LT854253">
    <property type="protein sequence ID" value="SMR42190.1"/>
    <property type="molecule type" value="Genomic_DNA"/>
</dbReference>
<evidence type="ECO:0000313" key="3">
    <source>
        <dbReference type="Proteomes" id="UP000245764"/>
    </source>
</evidence>
<feature type="compositionally biased region" description="Low complexity" evidence="1">
    <location>
        <begin position="1"/>
        <end position="14"/>
    </location>
</feature>
<proteinExistence type="predicted"/>
<feature type="region of interest" description="Disordered" evidence="1">
    <location>
        <begin position="1"/>
        <end position="92"/>
    </location>
</feature>
<organism evidence="2 3">
    <name type="scientific">Zymoseptoria tritici ST99CH_1E4</name>
    <dbReference type="NCBI Taxonomy" id="1276532"/>
    <lineage>
        <taxon>Eukaryota</taxon>
        <taxon>Fungi</taxon>
        <taxon>Dikarya</taxon>
        <taxon>Ascomycota</taxon>
        <taxon>Pezizomycotina</taxon>
        <taxon>Dothideomycetes</taxon>
        <taxon>Dothideomycetidae</taxon>
        <taxon>Mycosphaerellales</taxon>
        <taxon>Mycosphaerellaceae</taxon>
        <taxon>Zymoseptoria</taxon>
    </lineage>
</organism>
<evidence type="ECO:0000313" key="2">
    <source>
        <dbReference type="EMBL" id="SMR42190.1"/>
    </source>
</evidence>
<dbReference type="AlphaFoldDB" id="A0A2H1FLI0"/>
<feature type="compositionally biased region" description="Basic residues" evidence="1">
    <location>
        <begin position="49"/>
        <end position="62"/>
    </location>
</feature>
<reference evidence="3" key="1">
    <citation type="submission" date="2017-05" db="EMBL/GenBank/DDBJ databases">
        <authorList>
            <person name="Song R."/>
            <person name="Chenine A.L."/>
            <person name="Ruprecht R.M."/>
        </authorList>
    </citation>
    <scope>NUCLEOTIDE SEQUENCE [LARGE SCALE GENOMIC DNA]</scope>
</reference>
<feature type="compositionally biased region" description="Pro residues" evidence="1">
    <location>
        <begin position="15"/>
        <end position="26"/>
    </location>
</feature>
<protein>
    <submittedName>
        <fullName evidence="2">Uncharacterized protein</fullName>
    </submittedName>
</protein>
<evidence type="ECO:0000256" key="1">
    <source>
        <dbReference type="SAM" id="MobiDB-lite"/>
    </source>
</evidence>
<sequence>MPDQGNAASATNNSNPPPSGPGPNGPNPMAFVGMNADNYTSAVSEGKKPKVRQVRKRKRGTATKHCDPDDEDALRAAQESDERDNVLNREAR</sequence>
<dbReference type="Proteomes" id="UP000245764">
    <property type="component" value="Chromosome 1"/>
</dbReference>
<feature type="compositionally biased region" description="Basic and acidic residues" evidence="1">
    <location>
        <begin position="78"/>
        <end position="92"/>
    </location>
</feature>
<gene>
    <name evidence="2" type="ORF">ZT1E4_G968</name>
</gene>
<name>A0A2H1FLI0_ZYMTR</name>